<sequence>MADPLLPFNEALMEPIEEVWKKPVTSSAVNSGASAGTGFSTEEFGESIRISRDTAVDLRWWAADGKLSQGKPFSLPTAVTTVITDASTLEWGAHLGDLEIKGRWSPVEQMFHINLLELRAIRLALKALLPSLRGQSGQILTNNTSTMWYINKQGGVGS</sequence>
<organism evidence="1 2">
    <name type="scientific">Pleurodeles waltl</name>
    <name type="common">Iberian ribbed newt</name>
    <dbReference type="NCBI Taxonomy" id="8319"/>
    <lineage>
        <taxon>Eukaryota</taxon>
        <taxon>Metazoa</taxon>
        <taxon>Chordata</taxon>
        <taxon>Craniata</taxon>
        <taxon>Vertebrata</taxon>
        <taxon>Euteleostomi</taxon>
        <taxon>Amphibia</taxon>
        <taxon>Batrachia</taxon>
        <taxon>Caudata</taxon>
        <taxon>Salamandroidea</taxon>
        <taxon>Salamandridae</taxon>
        <taxon>Pleurodelinae</taxon>
        <taxon>Pleurodeles</taxon>
    </lineage>
</organism>
<dbReference type="PANTHER" id="PTHR33050">
    <property type="entry name" value="REVERSE TRANSCRIPTASE DOMAIN-CONTAINING PROTEIN"/>
    <property type="match status" value="1"/>
</dbReference>
<evidence type="ECO:0000313" key="1">
    <source>
        <dbReference type="EMBL" id="KAJ1114608.1"/>
    </source>
</evidence>
<protein>
    <submittedName>
        <fullName evidence="1">Uncharacterized protein</fullName>
    </submittedName>
</protein>
<gene>
    <name evidence="1" type="ORF">NDU88_002843</name>
</gene>
<dbReference type="EMBL" id="JANPWB010000012">
    <property type="protein sequence ID" value="KAJ1114608.1"/>
    <property type="molecule type" value="Genomic_DNA"/>
</dbReference>
<dbReference type="CDD" id="cd09275">
    <property type="entry name" value="RNase_HI_RT_DIRS1"/>
    <property type="match status" value="1"/>
</dbReference>
<proteinExistence type="predicted"/>
<keyword evidence="2" id="KW-1185">Reference proteome</keyword>
<evidence type="ECO:0000313" key="2">
    <source>
        <dbReference type="Proteomes" id="UP001066276"/>
    </source>
</evidence>
<dbReference type="PANTHER" id="PTHR33050:SF7">
    <property type="entry name" value="RIBONUCLEASE H"/>
    <property type="match status" value="1"/>
</dbReference>
<dbReference type="InterPro" id="IPR052055">
    <property type="entry name" value="Hepadnavirus_pol/RT"/>
</dbReference>
<reference evidence="1" key="1">
    <citation type="journal article" date="2022" name="bioRxiv">
        <title>Sequencing and chromosome-scale assembly of the giantPleurodeles waltlgenome.</title>
        <authorList>
            <person name="Brown T."/>
            <person name="Elewa A."/>
            <person name="Iarovenko S."/>
            <person name="Subramanian E."/>
            <person name="Araus A.J."/>
            <person name="Petzold A."/>
            <person name="Susuki M."/>
            <person name="Suzuki K.-i.T."/>
            <person name="Hayashi T."/>
            <person name="Toyoda A."/>
            <person name="Oliveira C."/>
            <person name="Osipova E."/>
            <person name="Leigh N.D."/>
            <person name="Simon A."/>
            <person name="Yun M.H."/>
        </authorList>
    </citation>
    <scope>NUCLEOTIDE SEQUENCE</scope>
    <source>
        <strain evidence="1">20211129_DDA</strain>
        <tissue evidence="1">Liver</tissue>
    </source>
</reference>
<dbReference type="Proteomes" id="UP001066276">
    <property type="component" value="Chromosome 8"/>
</dbReference>
<dbReference type="AlphaFoldDB" id="A0AAV7NES1"/>
<name>A0AAV7NES1_PLEWA</name>
<accession>A0AAV7NES1</accession>
<comment type="caution">
    <text evidence="1">The sequence shown here is derived from an EMBL/GenBank/DDBJ whole genome shotgun (WGS) entry which is preliminary data.</text>
</comment>